<accession>A0AAU9PCA3</accession>
<dbReference type="InterPro" id="IPR036758">
    <property type="entry name" value="At5g01610-like"/>
</dbReference>
<comment type="caution">
    <text evidence="1">The sequence shown here is derived from an EMBL/GenBank/DDBJ whole genome shotgun (WGS) entry which is preliminary data.</text>
</comment>
<keyword evidence="2" id="KW-1185">Reference proteome</keyword>
<gene>
    <name evidence="1" type="ORF">LVIROSA_LOCUS33127</name>
</gene>
<dbReference type="EMBL" id="CAKMRJ010005523">
    <property type="protein sequence ID" value="CAH1447523.1"/>
    <property type="molecule type" value="Genomic_DNA"/>
</dbReference>
<proteinExistence type="predicted"/>
<evidence type="ECO:0000313" key="1">
    <source>
        <dbReference type="EMBL" id="CAH1447523.1"/>
    </source>
</evidence>
<dbReference type="Proteomes" id="UP001157418">
    <property type="component" value="Unassembled WGS sequence"/>
</dbReference>
<protein>
    <submittedName>
        <fullName evidence="1">Uncharacterized protein</fullName>
    </submittedName>
</protein>
<dbReference type="AlphaFoldDB" id="A0AAU9PCA3"/>
<reference evidence="1 2" key="1">
    <citation type="submission" date="2022-01" db="EMBL/GenBank/DDBJ databases">
        <authorList>
            <person name="Xiong W."/>
            <person name="Schranz E."/>
        </authorList>
    </citation>
    <scope>NUCLEOTIDE SEQUENCE [LARGE SCALE GENOMIC DNA]</scope>
</reference>
<dbReference type="PANTHER" id="PTHR31676:SF192">
    <property type="entry name" value="DUF538 DOMAIN-CONTAINING PROTEIN"/>
    <property type="match status" value="1"/>
</dbReference>
<dbReference type="PANTHER" id="PTHR31676">
    <property type="entry name" value="T31J12.3 PROTEIN-RELATED"/>
    <property type="match status" value="1"/>
</dbReference>
<dbReference type="Gene3D" id="2.30.240.10">
    <property type="entry name" value="At5g01610-like"/>
    <property type="match status" value="1"/>
</dbReference>
<dbReference type="Pfam" id="PF04398">
    <property type="entry name" value="DUF538"/>
    <property type="match status" value="1"/>
</dbReference>
<evidence type="ECO:0000313" key="2">
    <source>
        <dbReference type="Proteomes" id="UP001157418"/>
    </source>
</evidence>
<organism evidence="1 2">
    <name type="scientific">Lactuca virosa</name>
    <dbReference type="NCBI Taxonomy" id="75947"/>
    <lineage>
        <taxon>Eukaryota</taxon>
        <taxon>Viridiplantae</taxon>
        <taxon>Streptophyta</taxon>
        <taxon>Embryophyta</taxon>
        <taxon>Tracheophyta</taxon>
        <taxon>Spermatophyta</taxon>
        <taxon>Magnoliopsida</taxon>
        <taxon>eudicotyledons</taxon>
        <taxon>Gunneridae</taxon>
        <taxon>Pentapetalae</taxon>
        <taxon>asterids</taxon>
        <taxon>campanulids</taxon>
        <taxon>Asterales</taxon>
        <taxon>Asteraceae</taxon>
        <taxon>Cichorioideae</taxon>
        <taxon>Cichorieae</taxon>
        <taxon>Lactucinae</taxon>
        <taxon>Lactuca</taxon>
    </lineage>
</organism>
<dbReference type="SUPFAM" id="SSF141562">
    <property type="entry name" value="At5g01610-like"/>
    <property type="match status" value="1"/>
</dbReference>
<sequence length="107" mass="11832">MFNLLGGGMRVITDNPPSAYDVIKSYNLPIGVLPQGVVGYNLDPNIHMFSVNLGGYCNFHIGKYKVKYSPMITVKTLTQESLQSPLTINQPPPLTLDISPAIYKNNY</sequence>
<dbReference type="InterPro" id="IPR007493">
    <property type="entry name" value="DUF538"/>
</dbReference>
<name>A0AAU9PCA3_9ASTR</name>